<dbReference type="RefSeq" id="WP_376981267.1">
    <property type="nucleotide sequence ID" value="NZ_JBHLSV010000015.1"/>
</dbReference>
<reference evidence="4 5" key="1">
    <citation type="submission" date="2024-09" db="EMBL/GenBank/DDBJ databases">
        <authorList>
            <person name="Sun Q."/>
            <person name="Mori K."/>
        </authorList>
    </citation>
    <scope>NUCLEOTIDE SEQUENCE [LARGE SCALE GENOMIC DNA]</scope>
    <source>
        <strain evidence="4 5">CICC 10874</strain>
    </source>
</reference>
<keyword evidence="2" id="KW-0378">Hydrolase</keyword>
<dbReference type="Proteomes" id="UP001589793">
    <property type="component" value="Unassembled WGS sequence"/>
</dbReference>
<evidence type="ECO:0000313" key="4">
    <source>
        <dbReference type="EMBL" id="MFC0674821.1"/>
    </source>
</evidence>
<dbReference type="InterPro" id="IPR015797">
    <property type="entry name" value="NUDIX_hydrolase-like_dom_sf"/>
</dbReference>
<accession>A0ABV6RDI6</accession>
<dbReference type="InterPro" id="IPR020476">
    <property type="entry name" value="Nudix_hydrolase"/>
</dbReference>
<organism evidence="4 5">
    <name type="scientific">Brachybacterium hainanense</name>
    <dbReference type="NCBI Taxonomy" id="1541174"/>
    <lineage>
        <taxon>Bacteria</taxon>
        <taxon>Bacillati</taxon>
        <taxon>Actinomycetota</taxon>
        <taxon>Actinomycetes</taxon>
        <taxon>Micrococcales</taxon>
        <taxon>Dermabacteraceae</taxon>
        <taxon>Brachybacterium</taxon>
    </lineage>
</organism>
<name>A0ABV6RDI6_9MICO</name>
<comment type="cofactor">
    <cofactor evidence="1">
        <name>Mg(2+)</name>
        <dbReference type="ChEBI" id="CHEBI:18420"/>
    </cofactor>
</comment>
<dbReference type="Gene3D" id="3.90.79.10">
    <property type="entry name" value="Nucleoside Triphosphate Pyrophosphohydrolase"/>
    <property type="match status" value="1"/>
</dbReference>
<evidence type="ECO:0000313" key="5">
    <source>
        <dbReference type="Proteomes" id="UP001589793"/>
    </source>
</evidence>
<dbReference type="PANTHER" id="PTHR43046:SF14">
    <property type="entry name" value="MUTT_NUDIX FAMILY PROTEIN"/>
    <property type="match status" value="1"/>
</dbReference>
<dbReference type="PROSITE" id="PS51462">
    <property type="entry name" value="NUDIX"/>
    <property type="match status" value="1"/>
</dbReference>
<dbReference type="EMBL" id="JBHLSV010000015">
    <property type="protein sequence ID" value="MFC0674821.1"/>
    <property type="molecule type" value="Genomic_DNA"/>
</dbReference>
<evidence type="ECO:0000259" key="3">
    <source>
        <dbReference type="PROSITE" id="PS51462"/>
    </source>
</evidence>
<sequence length="154" mass="17492">MLSTLMTAGHRLRRIWWRLRRPRTFGVKVLLLHPEDPGRFLAVRHSYTDQDRWALPGGRFRPGREAAEAAARREVREELGLDIAGPLDELATVRSRAEGKRDTITIFAGTAGSPRARTSLELRDARWAATDLSDLPGQDPTSRWLRLALESRRS</sequence>
<dbReference type="SUPFAM" id="SSF55811">
    <property type="entry name" value="Nudix"/>
    <property type="match status" value="1"/>
</dbReference>
<evidence type="ECO:0000256" key="2">
    <source>
        <dbReference type="ARBA" id="ARBA00022801"/>
    </source>
</evidence>
<keyword evidence="5" id="KW-1185">Reference proteome</keyword>
<evidence type="ECO:0000256" key="1">
    <source>
        <dbReference type="ARBA" id="ARBA00001946"/>
    </source>
</evidence>
<proteinExistence type="predicted"/>
<feature type="domain" description="Nudix hydrolase" evidence="3">
    <location>
        <begin position="22"/>
        <end position="153"/>
    </location>
</feature>
<dbReference type="PRINTS" id="PR00502">
    <property type="entry name" value="NUDIXFAMILY"/>
</dbReference>
<comment type="caution">
    <text evidence="4">The sequence shown here is derived from an EMBL/GenBank/DDBJ whole genome shotgun (WGS) entry which is preliminary data.</text>
</comment>
<dbReference type="Pfam" id="PF00293">
    <property type="entry name" value="NUDIX"/>
    <property type="match status" value="1"/>
</dbReference>
<protein>
    <submittedName>
        <fullName evidence="4">NUDIX domain-containing protein</fullName>
    </submittedName>
</protein>
<gene>
    <name evidence="4" type="ORF">ACFFF6_12710</name>
</gene>
<dbReference type="PANTHER" id="PTHR43046">
    <property type="entry name" value="GDP-MANNOSE MANNOSYL HYDROLASE"/>
    <property type="match status" value="1"/>
</dbReference>
<dbReference type="InterPro" id="IPR000086">
    <property type="entry name" value="NUDIX_hydrolase_dom"/>
</dbReference>